<dbReference type="Proteomes" id="UP001465668">
    <property type="component" value="Unassembled WGS sequence"/>
</dbReference>
<keyword evidence="2" id="KW-0812">Transmembrane</keyword>
<reference evidence="3 4" key="1">
    <citation type="submission" date="2024-02" db="EMBL/GenBank/DDBJ databases">
        <title>First draft genome assembly of two strains of Seiridium cardinale.</title>
        <authorList>
            <person name="Emiliani G."/>
            <person name="Scali E."/>
        </authorList>
    </citation>
    <scope>NUCLEOTIDE SEQUENCE [LARGE SCALE GENOMIC DNA]</scope>
    <source>
        <strain evidence="3 4">BM-138-000479</strain>
    </source>
</reference>
<feature type="transmembrane region" description="Helical" evidence="2">
    <location>
        <begin position="66"/>
        <end position="87"/>
    </location>
</feature>
<dbReference type="InterPro" id="IPR021514">
    <property type="entry name" value="DUF3176"/>
</dbReference>
<evidence type="ECO:0000313" key="4">
    <source>
        <dbReference type="Proteomes" id="UP001465668"/>
    </source>
</evidence>
<keyword evidence="2" id="KW-0472">Membrane</keyword>
<accession>A0ABR2X840</accession>
<keyword evidence="4" id="KW-1185">Reference proteome</keyword>
<dbReference type="PANTHER" id="PTHR35394">
    <property type="entry name" value="DUF3176 DOMAIN-CONTAINING PROTEIN"/>
    <property type="match status" value="1"/>
</dbReference>
<organism evidence="3 4">
    <name type="scientific">Seiridium cardinale</name>
    <dbReference type="NCBI Taxonomy" id="138064"/>
    <lineage>
        <taxon>Eukaryota</taxon>
        <taxon>Fungi</taxon>
        <taxon>Dikarya</taxon>
        <taxon>Ascomycota</taxon>
        <taxon>Pezizomycotina</taxon>
        <taxon>Sordariomycetes</taxon>
        <taxon>Xylariomycetidae</taxon>
        <taxon>Amphisphaeriales</taxon>
        <taxon>Sporocadaceae</taxon>
        <taxon>Seiridium</taxon>
    </lineage>
</organism>
<evidence type="ECO:0000256" key="2">
    <source>
        <dbReference type="SAM" id="Phobius"/>
    </source>
</evidence>
<evidence type="ECO:0000256" key="1">
    <source>
        <dbReference type="SAM" id="MobiDB-lite"/>
    </source>
</evidence>
<proteinExistence type="predicted"/>
<dbReference type="PANTHER" id="PTHR35394:SF5">
    <property type="entry name" value="DUF3176 DOMAIN-CONTAINING PROTEIN"/>
    <property type="match status" value="1"/>
</dbReference>
<keyword evidence="2" id="KW-1133">Transmembrane helix</keyword>
<feature type="region of interest" description="Disordered" evidence="1">
    <location>
        <begin position="655"/>
        <end position="683"/>
    </location>
</feature>
<dbReference type="EMBL" id="JARVKM010000109">
    <property type="protein sequence ID" value="KAK9769822.1"/>
    <property type="molecule type" value="Genomic_DNA"/>
</dbReference>
<gene>
    <name evidence="3" type="ORF">SCAR479_13475</name>
</gene>
<name>A0ABR2X840_9PEZI</name>
<feature type="transmembrane region" description="Helical" evidence="2">
    <location>
        <begin position="99"/>
        <end position="118"/>
    </location>
</feature>
<comment type="caution">
    <text evidence="3">The sequence shown here is derived from an EMBL/GenBank/DDBJ whole genome shotgun (WGS) entry which is preliminary data.</text>
</comment>
<dbReference type="Pfam" id="PF11374">
    <property type="entry name" value="DUF3176"/>
    <property type="match status" value="1"/>
</dbReference>
<protein>
    <submittedName>
        <fullName evidence="3">Uncharacterized protein</fullName>
    </submittedName>
</protein>
<feature type="transmembrane region" description="Helical" evidence="2">
    <location>
        <begin position="564"/>
        <end position="586"/>
    </location>
</feature>
<evidence type="ECO:0000313" key="3">
    <source>
        <dbReference type="EMBL" id="KAK9769822.1"/>
    </source>
</evidence>
<sequence length="683" mass="74933">MAPGPQPGTNFVPDHQLDPIAADLQDFNESSDHIAAGKDSLDQGDYDASLTNLVDAKQPRAPLSSLTIEIGALILALTCMVGLVLLLRQYDQKAPPEWALGPWGITLNAVISVISLVFRASLLRAVAPCIGQFCWVWFSTQPRPLNDISHYDGASRGALGSLRLLFRLRFIHFASLGAAITLAATITGPAFQQTVIYQFRPAIDPSEQAYAVAANRWGDSIVAGSEFVNACKLMRIIPAGVVNQRLTQLDVITPYDMEAAIRIGIMSSNLLSLPDPPFNCPTGNCTWDPFSTLAIGTKCLDITDSVSLNCSASDIEGCIFAAPNDPLLSAMLEKENSSSIAMVVKTGLAYDLVTMPEPSFQNLTVLLAVVQWIKASNTAVYVEPASTLEAFRCVFYAAVQELQVKVINGVYSEEVLQEHTLPDDTLEDYEMTGDFWNAAKSFSDVVFTPPFAKAPPNRDTTFVLPGRAFWSLSSELWHPALLNGDVGISGSNGPISDNDLVLSLYKADNITRAMYTMTKSMTKSIRANRTNILQARENNSQLIAPEEAVNGTVWVQQQFVRVRWGWVAFPAVLIILATIFLVATVVSTRAKHMGFWKTSPLTLLFHMRLPDDEGNFTKPAGWTELENPEVMRKAAAGLWGYIPKDDRREIHVYRRAGQPGGHSQRARGQKSRYSGDSLEMDRL</sequence>